<dbReference type="Proteomes" id="UP001364617">
    <property type="component" value="Unassembled WGS sequence"/>
</dbReference>
<name>A0AAN9CP93_9TELE</name>
<dbReference type="PANTHER" id="PTHR12333">
    <property type="entry name" value="COMM DOMAIN CONTAINING PROTEIN 10"/>
    <property type="match status" value="1"/>
</dbReference>
<dbReference type="InterPro" id="IPR017920">
    <property type="entry name" value="COMM"/>
</dbReference>
<comment type="caution">
    <text evidence="2">The sequence shown here is derived from an EMBL/GenBank/DDBJ whole genome shotgun (WGS) entry which is preliminary data.</text>
</comment>
<proteinExistence type="predicted"/>
<feature type="domain" description="COMM" evidence="1">
    <location>
        <begin position="128"/>
        <end position="196"/>
    </location>
</feature>
<dbReference type="AlphaFoldDB" id="A0AAN9CP93"/>
<evidence type="ECO:0000259" key="1">
    <source>
        <dbReference type="PROSITE" id="PS51269"/>
    </source>
</evidence>
<evidence type="ECO:0000313" key="2">
    <source>
        <dbReference type="EMBL" id="KAK7145408.1"/>
    </source>
</evidence>
<protein>
    <recommendedName>
        <fullName evidence="1">COMM domain-containing protein</fullName>
    </recommendedName>
</protein>
<evidence type="ECO:0000313" key="3">
    <source>
        <dbReference type="Proteomes" id="UP001364617"/>
    </source>
</evidence>
<dbReference type="InterPro" id="IPR037361">
    <property type="entry name" value="COMMD10"/>
</dbReference>
<gene>
    <name evidence="2" type="ORF">R3I93_013206</name>
</gene>
<reference evidence="2 3" key="1">
    <citation type="submission" date="2024-02" db="EMBL/GenBank/DDBJ databases">
        <title>Chromosome-level genome assembly of the Eurasian Minnow (Phoxinus phoxinus).</title>
        <authorList>
            <person name="Oriowo T.O."/>
            <person name="Martin S."/>
            <person name="Stange M."/>
            <person name="Chrysostomakis Y."/>
            <person name="Brown T."/>
            <person name="Winkler S."/>
            <person name="Kukowka S."/>
            <person name="Myers E.W."/>
            <person name="Bohne A."/>
        </authorList>
    </citation>
    <scope>NUCLEOTIDE SEQUENCE [LARGE SCALE GENOMIC DNA]</scope>
    <source>
        <strain evidence="2">ZFMK-TIS-60720</strain>
        <tissue evidence="2">Whole Organism</tissue>
    </source>
</reference>
<dbReference type="EMBL" id="JAYKXH010000014">
    <property type="protein sequence ID" value="KAK7145408.1"/>
    <property type="molecule type" value="Genomic_DNA"/>
</dbReference>
<dbReference type="Pfam" id="PF07258">
    <property type="entry name" value="COMM_domain"/>
    <property type="match status" value="1"/>
</dbReference>
<sequence>MSSIIPETQSIKAAVIHINSIDSSKFTRLLSRILQKLHLKERSFSEEEEEKLMIALSLEKHTLQLLLEAVSFILEQAVYHSVKPPALRQHLENISLAPEKAEVFSQVWASAGPEVLEKIRHGIFAPEKLDQVSWQLSLLMARSDQSRLKEPHAVINLGLRSEDERLRDVCVGFSHQDLLEFYTQMERIQTQLDSLT</sequence>
<dbReference type="PROSITE" id="PS51269">
    <property type="entry name" value="COMM"/>
    <property type="match status" value="1"/>
</dbReference>
<dbReference type="PANTHER" id="PTHR12333:SF0">
    <property type="entry name" value="COMM DOMAIN-CONTAINING PROTEIN 10"/>
    <property type="match status" value="1"/>
</dbReference>
<dbReference type="CDD" id="cd04758">
    <property type="entry name" value="Commd10"/>
    <property type="match status" value="1"/>
</dbReference>
<accession>A0AAN9CP93</accession>
<dbReference type="Pfam" id="PF21672">
    <property type="entry name" value="COMM_HN"/>
    <property type="match status" value="1"/>
</dbReference>
<keyword evidence="3" id="KW-1185">Reference proteome</keyword>
<organism evidence="2 3">
    <name type="scientific">Phoxinus phoxinus</name>
    <name type="common">Eurasian minnow</name>
    <dbReference type="NCBI Taxonomy" id="58324"/>
    <lineage>
        <taxon>Eukaryota</taxon>
        <taxon>Metazoa</taxon>
        <taxon>Chordata</taxon>
        <taxon>Craniata</taxon>
        <taxon>Vertebrata</taxon>
        <taxon>Euteleostomi</taxon>
        <taxon>Actinopterygii</taxon>
        <taxon>Neopterygii</taxon>
        <taxon>Teleostei</taxon>
        <taxon>Ostariophysi</taxon>
        <taxon>Cypriniformes</taxon>
        <taxon>Leuciscidae</taxon>
        <taxon>Phoxininae</taxon>
        <taxon>Phoxinus</taxon>
    </lineage>
</organism>